<feature type="region of interest" description="Disordered" evidence="1">
    <location>
        <begin position="1"/>
        <end position="32"/>
    </location>
</feature>
<proteinExistence type="predicted"/>
<reference evidence="2 3" key="1">
    <citation type="submission" date="2021-06" db="EMBL/GenBank/DDBJ databases">
        <title>Caerostris extrusa draft genome.</title>
        <authorList>
            <person name="Kono N."/>
            <person name="Arakawa K."/>
        </authorList>
    </citation>
    <scope>NUCLEOTIDE SEQUENCE [LARGE SCALE GENOMIC DNA]</scope>
</reference>
<feature type="region of interest" description="Disordered" evidence="1">
    <location>
        <begin position="40"/>
        <end position="59"/>
    </location>
</feature>
<keyword evidence="3" id="KW-1185">Reference proteome</keyword>
<comment type="caution">
    <text evidence="2">The sequence shown here is derived from an EMBL/GenBank/DDBJ whole genome shotgun (WGS) entry which is preliminary data.</text>
</comment>
<evidence type="ECO:0000313" key="3">
    <source>
        <dbReference type="Proteomes" id="UP001054945"/>
    </source>
</evidence>
<evidence type="ECO:0000256" key="1">
    <source>
        <dbReference type="SAM" id="MobiDB-lite"/>
    </source>
</evidence>
<dbReference type="AlphaFoldDB" id="A0AAV4NH34"/>
<protein>
    <submittedName>
        <fullName evidence="2">Uncharacterized protein</fullName>
    </submittedName>
</protein>
<feature type="compositionally biased region" description="Basic residues" evidence="1">
    <location>
        <begin position="1"/>
        <end position="10"/>
    </location>
</feature>
<accession>A0AAV4NH34</accession>
<organism evidence="2 3">
    <name type="scientific">Caerostris extrusa</name>
    <name type="common">Bark spider</name>
    <name type="synonym">Caerostris bankana</name>
    <dbReference type="NCBI Taxonomy" id="172846"/>
    <lineage>
        <taxon>Eukaryota</taxon>
        <taxon>Metazoa</taxon>
        <taxon>Ecdysozoa</taxon>
        <taxon>Arthropoda</taxon>
        <taxon>Chelicerata</taxon>
        <taxon>Arachnida</taxon>
        <taxon>Araneae</taxon>
        <taxon>Araneomorphae</taxon>
        <taxon>Entelegynae</taxon>
        <taxon>Araneoidea</taxon>
        <taxon>Araneidae</taxon>
        <taxon>Caerostris</taxon>
    </lineage>
</organism>
<gene>
    <name evidence="2" type="ORF">CEXT_473051</name>
</gene>
<dbReference type="EMBL" id="BPLR01020930">
    <property type="protein sequence ID" value="GIX84097.1"/>
    <property type="molecule type" value="Genomic_DNA"/>
</dbReference>
<dbReference type="Proteomes" id="UP001054945">
    <property type="component" value="Unassembled WGS sequence"/>
</dbReference>
<evidence type="ECO:0000313" key="2">
    <source>
        <dbReference type="EMBL" id="GIX84097.1"/>
    </source>
</evidence>
<name>A0AAV4NH34_CAEEX</name>
<sequence>MPPFHLQRKTRITERSALMSKHAKTSKPSVTKEGIRYRCRNSLHRPPSSSKRNPRLKEEGILNRRRFACSHPAGDHARCLRCNEIVRPLPTPGTPLQDAYLDSPEATHRLIRPSASTR</sequence>